<dbReference type="AlphaFoldDB" id="A0A9Q0XCC7"/>
<dbReference type="Gene3D" id="1.25.10.10">
    <property type="entry name" value="Leucine-rich Repeat Variant"/>
    <property type="match status" value="1"/>
</dbReference>
<proteinExistence type="predicted"/>
<sequence length="280" mass="32253">MSSSVRSATASSVPHQVIDWFLRRRRKRMQMISLTAKIHFMLDVVICCQDALERGEDHLGVLYPKTAILRVVLEVMKELDQLQNPENLSLVIRAIYYLSQIKPSTPRDMETHLLDLVLQAISKLEEPEDDPAGQASYNNMRADLPHLLQGLWEEEPSSAHLLSILNHLRVWIHSPKGQERAWAMETMAAFLRNSTALPDFHLPELVLQLKGLLTDIGICVTDAKEEVRPYAREILRHLCPLLPSRKEEILIEDLEEEEEEETEEEEEMEETEKTEETEEG</sequence>
<dbReference type="EMBL" id="JAPFRF010000016">
    <property type="protein sequence ID" value="KAJ7309527.1"/>
    <property type="molecule type" value="Genomic_DNA"/>
</dbReference>
<gene>
    <name evidence="2" type="ORF">JRQ81_007574</name>
</gene>
<dbReference type="InterPro" id="IPR045206">
    <property type="entry name" value="Maestro_heat-like_prot"/>
</dbReference>
<organism evidence="2 3">
    <name type="scientific">Phrynocephalus forsythii</name>
    <dbReference type="NCBI Taxonomy" id="171643"/>
    <lineage>
        <taxon>Eukaryota</taxon>
        <taxon>Metazoa</taxon>
        <taxon>Chordata</taxon>
        <taxon>Craniata</taxon>
        <taxon>Vertebrata</taxon>
        <taxon>Euteleostomi</taxon>
        <taxon>Lepidosauria</taxon>
        <taxon>Squamata</taxon>
        <taxon>Bifurcata</taxon>
        <taxon>Unidentata</taxon>
        <taxon>Episquamata</taxon>
        <taxon>Toxicofera</taxon>
        <taxon>Iguania</taxon>
        <taxon>Acrodonta</taxon>
        <taxon>Agamidae</taxon>
        <taxon>Agaminae</taxon>
        <taxon>Phrynocephalus</taxon>
    </lineage>
</organism>
<keyword evidence="3" id="KW-1185">Reference proteome</keyword>
<dbReference type="PANTHER" id="PTHR23120">
    <property type="entry name" value="MAESTRO-RELATED HEAT DOMAIN-CONTAINING"/>
    <property type="match status" value="1"/>
</dbReference>
<protein>
    <submittedName>
        <fullName evidence="2">Uncharacterized protein</fullName>
    </submittedName>
</protein>
<name>A0A9Q0XCC7_9SAUR</name>
<dbReference type="PANTHER" id="PTHR23120:SF40">
    <property type="entry name" value="MAESTRO HEAT-LIKE REPEAT-CONTAINING PROTEIN FAMILY MEMBER 6"/>
    <property type="match status" value="1"/>
</dbReference>
<evidence type="ECO:0000313" key="2">
    <source>
        <dbReference type="EMBL" id="KAJ7309527.1"/>
    </source>
</evidence>
<feature type="region of interest" description="Disordered" evidence="1">
    <location>
        <begin position="250"/>
        <end position="280"/>
    </location>
</feature>
<evidence type="ECO:0000313" key="3">
    <source>
        <dbReference type="Proteomes" id="UP001142489"/>
    </source>
</evidence>
<dbReference type="InterPro" id="IPR011989">
    <property type="entry name" value="ARM-like"/>
</dbReference>
<evidence type="ECO:0000256" key="1">
    <source>
        <dbReference type="SAM" id="MobiDB-lite"/>
    </source>
</evidence>
<comment type="caution">
    <text evidence="2">The sequence shown here is derived from an EMBL/GenBank/DDBJ whole genome shotgun (WGS) entry which is preliminary data.</text>
</comment>
<dbReference type="GO" id="GO:0005737">
    <property type="term" value="C:cytoplasm"/>
    <property type="evidence" value="ECO:0007669"/>
    <property type="project" value="TreeGrafter"/>
</dbReference>
<accession>A0A9Q0XCC7</accession>
<dbReference type="Proteomes" id="UP001142489">
    <property type="component" value="Unassembled WGS sequence"/>
</dbReference>
<dbReference type="OrthoDB" id="9427433at2759"/>
<dbReference type="SUPFAM" id="SSF48371">
    <property type="entry name" value="ARM repeat"/>
    <property type="match status" value="1"/>
</dbReference>
<dbReference type="InterPro" id="IPR016024">
    <property type="entry name" value="ARM-type_fold"/>
</dbReference>
<reference evidence="2" key="1">
    <citation type="journal article" date="2023" name="DNA Res.">
        <title>Chromosome-level genome assembly of Phrynocephalus forsythii using third-generation DNA sequencing and Hi-C analysis.</title>
        <authorList>
            <person name="Qi Y."/>
            <person name="Zhao W."/>
            <person name="Zhao Y."/>
            <person name="Niu C."/>
            <person name="Cao S."/>
            <person name="Zhang Y."/>
        </authorList>
    </citation>
    <scope>NUCLEOTIDE SEQUENCE</scope>
    <source>
        <tissue evidence="2">Muscle</tissue>
    </source>
</reference>